<accession>A0A0E0JV09</accession>
<dbReference type="EnsemblPlants" id="OPUNC02G01610.1">
    <property type="protein sequence ID" value="OPUNC02G01610.1"/>
    <property type="gene ID" value="OPUNC02G01610"/>
</dbReference>
<evidence type="ECO:0000313" key="1">
    <source>
        <dbReference type="EnsemblPlants" id="OPUNC02G01610.1"/>
    </source>
</evidence>
<protein>
    <recommendedName>
        <fullName evidence="3">RNase H type-1 domain-containing protein</fullName>
    </recommendedName>
</protein>
<name>A0A0E0JV09_ORYPU</name>
<sequence length="107" mass="11497">MMMLNSLMKVAQLVIVETNAANLRRAITSQYFDCSPYSALFKKIRAFFSNNFDHFFVSVCPISCNKVADCLSSYGAFAAASGSSCSWSQAPEFVTSLVSGDLPGASG</sequence>
<dbReference type="Proteomes" id="UP000026962">
    <property type="component" value="Chromosome 2"/>
</dbReference>
<proteinExistence type="predicted"/>
<evidence type="ECO:0008006" key="3">
    <source>
        <dbReference type="Google" id="ProtNLM"/>
    </source>
</evidence>
<evidence type="ECO:0000313" key="2">
    <source>
        <dbReference type="Proteomes" id="UP000026962"/>
    </source>
</evidence>
<dbReference type="Gramene" id="OPUNC02G01610.1">
    <property type="protein sequence ID" value="OPUNC02G01610.1"/>
    <property type="gene ID" value="OPUNC02G01610"/>
</dbReference>
<reference evidence="1" key="1">
    <citation type="submission" date="2015-04" db="UniProtKB">
        <authorList>
            <consortium name="EnsemblPlants"/>
        </authorList>
    </citation>
    <scope>IDENTIFICATION</scope>
</reference>
<keyword evidence="2" id="KW-1185">Reference proteome</keyword>
<dbReference type="HOGENOM" id="CLU_000680_14_7_1"/>
<dbReference type="STRING" id="4537.A0A0E0JV09"/>
<reference evidence="1" key="2">
    <citation type="submission" date="2018-05" db="EMBL/GenBank/DDBJ databases">
        <title>OpunRS2 (Oryza punctata Reference Sequence Version 2).</title>
        <authorList>
            <person name="Zhang J."/>
            <person name="Kudrna D."/>
            <person name="Lee S."/>
            <person name="Talag J."/>
            <person name="Welchert J."/>
            <person name="Wing R.A."/>
        </authorList>
    </citation>
    <scope>NUCLEOTIDE SEQUENCE [LARGE SCALE GENOMIC DNA]</scope>
</reference>
<dbReference type="OMA" id="FEMDSME"/>
<dbReference type="AlphaFoldDB" id="A0A0E0JV09"/>
<organism evidence="1">
    <name type="scientific">Oryza punctata</name>
    <name type="common">Red rice</name>
    <dbReference type="NCBI Taxonomy" id="4537"/>
    <lineage>
        <taxon>Eukaryota</taxon>
        <taxon>Viridiplantae</taxon>
        <taxon>Streptophyta</taxon>
        <taxon>Embryophyta</taxon>
        <taxon>Tracheophyta</taxon>
        <taxon>Spermatophyta</taxon>
        <taxon>Magnoliopsida</taxon>
        <taxon>Liliopsida</taxon>
        <taxon>Poales</taxon>
        <taxon>Poaceae</taxon>
        <taxon>BOP clade</taxon>
        <taxon>Oryzoideae</taxon>
        <taxon>Oryzeae</taxon>
        <taxon>Oryzinae</taxon>
        <taxon>Oryza</taxon>
    </lineage>
</organism>